<evidence type="ECO:0000256" key="3">
    <source>
        <dbReference type="ARBA" id="ARBA00023163"/>
    </source>
</evidence>
<keyword evidence="1" id="KW-0805">Transcription regulation</keyword>
<keyword evidence="5" id="KW-1185">Reference proteome</keyword>
<dbReference type="PANTHER" id="PTHR43537">
    <property type="entry name" value="TRANSCRIPTIONAL REGULATOR, GNTR FAMILY"/>
    <property type="match status" value="1"/>
</dbReference>
<dbReference type="Pfam" id="PF07729">
    <property type="entry name" value="FCD"/>
    <property type="match status" value="1"/>
</dbReference>
<dbReference type="InterPro" id="IPR011711">
    <property type="entry name" value="GntR_C"/>
</dbReference>
<evidence type="ECO:0000313" key="4">
    <source>
        <dbReference type="EMBL" id="SDK46457.1"/>
    </source>
</evidence>
<evidence type="ECO:0000313" key="5">
    <source>
        <dbReference type="Proteomes" id="UP000198701"/>
    </source>
</evidence>
<keyword evidence="2" id="KW-0238">DNA-binding</keyword>
<dbReference type="Gene3D" id="1.20.120.530">
    <property type="entry name" value="GntR ligand-binding domain-like"/>
    <property type="match status" value="1"/>
</dbReference>
<dbReference type="OrthoDB" id="4084810at2"/>
<gene>
    <name evidence="4" type="ORF">SAMN05216282_106142</name>
</gene>
<proteinExistence type="predicted"/>
<dbReference type="SMART" id="SM00895">
    <property type="entry name" value="FCD"/>
    <property type="match status" value="1"/>
</dbReference>
<dbReference type="SUPFAM" id="SSF48008">
    <property type="entry name" value="GntR ligand-binding domain-like"/>
    <property type="match status" value="1"/>
</dbReference>
<dbReference type="InterPro" id="IPR008920">
    <property type="entry name" value="TF_FadR/GntR_C"/>
</dbReference>
<evidence type="ECO:0000256" key="1">
    <source>
        <dbReference type="ARBA" id="ARBA00023015"/>
    </source>
</evidence>
<dbReference type="InterPro" id="IPR036390">
    <property type="entry name" value="WH_DNA-bd_sf"/>
</dbReference>
<dbReference type="Pfam" id="PF00392">
    <property type="entry name" value="GntR"/>
    <property type="match status" value="1"/>
</dbReference>
<dbReference type="RefSeq" id="WP_092322967.1">
    <property type="nucleotide sequence ID" value="NZ_FNFU01000006.1"/>
</dbReference>
<reference evidence="4 5" key="1">
    <citation type="submission" date="2016-10" db="EMBL/GenBank/DDBJ databases">
        <authorList>
            <person name="de Groot N.N."/>
        </authorList>
    </citation>
    <scope>NUCLEOTIDE SEQUENCE [LARGE SCALE GENOMIC DNA]</scope>
    <source>
        <strain evidence="4 5">CGMCC 1.5382</strain>
    </source>
</reference>
<dbReference type="InterPro" id="IPR000524">
    <property type="entry name" value="Tscrpt_reg_HTH_GntR"/>
</dbReference>
<dbReference type="Gene3D" id="1.10.10.10">
    <property type="entry name" value="Winged helix-like DNA-binding domain superfamily/Winged helix DNA-binding domain"/>
    <property type="match status" value="1"/>
</dbReference>
<dbReference type="STRING" id="386301.SAMN05216282_106142"/>
<dbReference type="SUPFAM" id="SSF46785">
    <property type="entry name" value="Winged helix' DNA-binding domain"/>
    <property type="match status" value="1"/>
</dbReference>
<organism evidence="4 5">
    <name type="scientific">Cryobacterium psychrotolerans</name>
    <dbReference type="NCBI Taxonomy" id="386301"/>
    <lineage>
        <taxon>Bacteria</taxon>
        <taxon>Bacillati</taxon>
        <taxon>Actinomycetota</taxon>
        <taxon>Actinomycetes</taxon>
        <taxon>Micrococcales</taxon>
        <taxon>Microbacteriaceae</taxon>
        <taxon>Cryobacterium</taxon>
    </lineage>
</organism>
<protein>
    <submittedName>
        <fullName evidence="4">Transcriptional regulator, GntR family</fullName>
    </submittedName>
</protein>
<dbReference type="GO" id="GO:0003677">
    <property type="term" value="F:DNA binding"/>
    <property type="evidence" value="ECO:0007669"/>
    <property type="project" value="UniProtKB-KW"/>
</dbReference>
<dbReference type="PANTHER" id="PTHR43537:SF24">
    <property type="entry name" value="GLUCONATE OPERON TRANSCRIPTIONAL REPRESSOR"/>
    <property type="match status" value="1"/>
</dbReference>
<dbReference type="AlphaFoldDB" id="A0A1G9C448"/>
<dbReference type="SMART" id="SM00345">
    <property type="entry name" value="HTH_GNTR"/>
    <property type="match status" value="1"/>
</dbReference>
<dbReference type="InterPro" id="IPR036388">
    <property type="entry name" value="WH-like_DNA-bd_sf"/>
</dbReference>
<dbReference type="CDD" id="cd07377">
    <property type="entry name" value="WHTH_GntR"/>
    <property type="match status" value="1"/>
</dbReference>
<dbReference type="EMBL" id="FNFU01000006">
    <property type="protein sequence ID" value="SDK46457.1"/>
    <property type="molecule type" value="Genomic_DNA"/>
</dbReference>
<dbReference type="PROSITE" id="PS50949">
    <property type="entry name" value="HTH_GNTR"/>
    <property type="match status" value="1"/>
</dbReference>
<keyword evidence="3" id="KW-0804">Transcription</keyword>
<name>A0A1G9C448_9MICO</name>
<dbReference type="Proteomes" id="UP000198701">
    <property type="component" value="Unassembled WGS sequence"/>
</dbReference>
<dbReference type="GO" id="GO:0003700">
    <property type="term" value="F:DNA-binding transcription factor activity"/>
    <property type="evidence" value="ECO:0007669"/>
    <property type="project" value="InterPro"/>
</dbReference>
<sequence>MSASDAAGVSKSQLAYGWIRERIADGRFSPGYRLVLGQIAGDLGVSAVPVREAIRKLEAEGLITFERNVGAQVAMLNAAEYEVTMQTLGLVEGYATALAAPTISVVTLRKARAVNQAMRENLTHFEPASFTRLNAEFHTLLFETCPNPHILDLVHRGWTRLNALRSSTFSFVPGRAPESVAEHDALLDLIEGGADPLDIELCARNHRLSTLDAFLAHHA</sequence>
<accession>A0A1G9C448</accession>
<evidence type="ECO:0000256" key="2">
    <source>
        <dbReference type="ARBA" id="ARBA00023125"/>
    </source>
</evidence>